<feature type="transmembrane region" description="Helical" evidence="7">
    <location>
        <begin position="260"/>
        <end position="281"/>
    </location>
</feature>
<sequence>MVEKKIGTRRTCLFGGFWMCLGLALCAVCTHESSLLLISYGVITALGCGLCYSVPLASALKLSPPQDKGWVSGILFFARGLSICFMCPFQSFYLYASSDSYLSFPLIDFGGSRSPGASSTSLLGSEDSPVHEDLPSFPSPEIDSRSPDGERFLTDTRVLRRLPSLFLVMSIGFAILQLIGVILLVTPDTAQGGEGEEGEVAGPPEQQKLLYDDPRGTSSSGVQGPRGPFFYSSFSSSSSSSSLSSSLVLTPHDILSSVSFWLLFLMLFLSWQSLFFIQLTWKVLPLNPAAETAAGSAPSSSSRLPPILPSTEVPSLSRQEGPLHDAAMNSHSRGGEGNSLLESFLSSLLGSKAAGALGGDLSEGENPWAATGIAWEFINDHAMCLLGALLGGLCCMGRILWGYIGDGVGYMRSTILMNALVAPCLFALSTYGMQTPQLYASCMALIHLCQGGVFSLFPSLTSELFGRKNVGPVFSLLFGARLAAVALASLWTNIALHYTSLHVVCFILGTCHLLCIGATFFFHPTDAIPYRFPMYAS</sequence>
<keyword evidence="5 7" id="KW-0472">Membrane</keyword>
<dbReference type="PANTHER" id="PTHR43385">
    <property type="entry name" value="RIBOFLAVIN TRANSPORTER RIBJ"/>
    <property type="match status" value="1"/>
</dbReference>
<feature type="transmembrane region" description="Helical" evidence="7">
    <location>
        <begin position="473"/>
        <end position="494"/>
    </location>
</feature>
<evidence type="ECO:0000313" key="8">
    <source>
        <dbReference type="EMBL" id="PHJ15995.1"/>
    </source>
</evidence>
<comment type="caution">
    <text evidence="8">The sequence shown here is derived from an EMBL/GenBank/DDBJ whole genome shotgun (WGS) entry which is preliminary data.</text>
</comment>
<evidence type="ECO:0000256" key="6">
    <source>
        <dbReference type="SAM" id="MobiDB-lite"/>
    </source>
</evidence>
<feature type="transmembrane region" description="Helical" evidence="7">
    <location>
        <begin position="438"/>
        <end position="461"/>
    </location>
</feature>
<protein>
    <submittedName>
        <fullName evidence="8">Major facilitator family protein</fullName>
    </submittedName>
</protein>
<keyword evidence="4 7" id="KW-1133">Transmembrane helix</keyword>
<evidence type="ECO:0000256" key="3">
    <source>
        <dbReference type="ARBA" id="ARBA00022692"/>
    </source>
</evidence>
<feature type="transmembrane region" description="Helical" evidence="7">
    <location>
        <begin position="36"/>
        <end position="57"/>
    </location>
</feature>
<comment type="subcellular location">
    <subcellularLocation>
        <location evidence="1">Membrane</location>
        <topology evidence="1">Multi-pass membrane protein</topology>
    </subcellularLocation>
</comment>
<feature type="transmembrane region" description="Helical" evidence="7">
    <location>
        <begin position="415"/>
        <end position="432"/>
    </location>
</feature>
<reference evidence="8 9" key="1">
    <citation type="journal article" date="2017" name="Int. J. Parasitol.">
        <title>The genome of the protozoan parasite Cystoisospora suis and a reverse vaccinology approach to identify vaccine candidates.</title>
        <authorList>
            <person name="Palmieri N."/>
            <person name="Shrestha A."/>
            <person name="Ruttkowski B."/>
            <person name="Beck T."/>
            <person name="Vogl C."/>
            <person name="Tomley F."/>
            <person name="Blake D.P."/>
            <person name="Joachim A."/>
        </authorList>
    </citation>
    <scope>NUCLEOTIDE SEQUENCE [LARGE SCALE GENOMIC DNA]</scope>
    <source>
        <strain evidence="8 9">Wien I</strain>
    </source>
</reference>
<evidence type="ECO:0000313" key="9">
    <source>
        <dbReference type="Proteomes" id="UP000221165"/>
    </source>
</evidence>
<organism evidence="8 9">
    <name type="scientific">Cystoisospora suis</name>
    <dbReference type="NCBI Taxonomy" id="483139"/>
    <lineage>
        <taxon>Eukaryota</taxon>
        <taxon>Sar</taxon>
        <taxon>Alveolata</taxon>
        <taxon>Apicomplexa</taxon>
        <taxon>Conoidasida</taxon>
        <taxon>Coccidia</taxon>
        <taxon>Eucoccidiorida</taxon>
        <taxon>Eimeriorina</taxon>
        <taxon>Sarcocystidae</taxon>
        <taxon>Cystoisospora</taxon>
    </lineage>
</organism>
<evidence type="ECO:0000256" key="1">
    <source>
        <dbReference type="ARBA" id="ARBA00004141"/>
    </source>
</evidence>
<feature type="transmembrane region" description="Helical" evidence="7">
    <location>
        <begin position="69"/>
        <end position="96"/>
    </location>
</feature>
<dbReference type="AlphaFoldDB" id="A0A2C6KHM1"/>
<dbReference type="RefSeq" id="XP_067917727.1">
    <property type="nucleotide sequence ID" value="XM_068070298.1"/>
</dbReference>
<accession>A0A2C6KHM1</accession>
<feature type="region of interest" description="Disordered" evidence="6">
    <location>
        <begin position="118"/>
        <end position="149"/>
    </location>
</feature>
<evidence type="ECO:0000256" key="7">
    <source>
        <dbReference type="SAM" id="Phobius"/>
    </source>
</evidence>
<proteinExistence type="predicted"/>
<dbReference type="Proteomes" id="UP000221165">
    <property type="component" value="Unassembled WGS sequence"/>
</dbReference>
<dbReference type="EMBL" id="MIGC01006852">
    <property type="protein sequence ID" value="PHJ15995.1"/>
    <property type="molecule type" value="Genomic_DNA"/>
</dbReference>
<evidence type="ECO:0000256" key="5">
    <source>
        <dbReference type="ARBA" id="ARBA00023136"/>
    </source>
</evidence>
<dbReference type="GeneID" id="94433509"/>
<feature type="region of interest" description="Disordered" evidence="6">
    <location>
        <begin position="192"/>
        <end position="224"/>
    </location>
</feature>
<dbReference type="SUPFAM" id="SSF103473">
    <property type="entry name" value="MFS general substrate transporter"/>
    <property type="match status" value="2"/>
</dbReference>
<keyword evidence="3 7" id="KW-0812">Transmembrane</keyword>
<dbReference type="Gene3D" id="1.20.1250.20">
    <property type="entry name" value="MFS general substrate transporter like domains"/>
    <property type="match status" value="2"/>
</dbReference>
<name>A0A2C6KHM1_9APIC</name>
<dbReference type="PANTHER" id="PTHR43385:SF1">
    <property type="entry name" value="RIBOFLAVIN TRANSPORTER RIBJ"/>
    <property type="match status" value="1"/>
</dbReference>
<keyword evidence="9" id="KW-1185">Reference proteome</keyword>
<dbReference type="VEuPathDB" id="ToxoDB:CSUI_010193"/>
<feature type="transmembrane region" description="Helical" evidence="7">
    <location>
        <begin position="385"/>
        <end position="403"/>
    </location>
</feature>
<keyword evidence="2" id="KW-0813">Transport</keyword>
<feature type="transmembrane region" description="Helical" evidence="7">
    <location>
        <begin position="165"/>
        <end position="185"/>
    </location>
</feature>
<dbReference type="GO" id="GO:0016020">
    <property type="term" value="C:membrane"/>
    <property type="evidence" value="ECO:0007669"/>
    <property type="project" value="UniProtKB-SubCell"/>
</dbReference>
<evidence type="ECO:0000256" key="2">
    <source>
        <dbReference type="ARBA" id="ARBA00022448"/>
    </source>
</evidence>
<feature type="transmembrane region" description="Helical" evidence="7">
    <location>
        <begin position="500"/>
        <end position="522"/>
    </location>
</feature>
<dbReference type="InterPro" id="IPR036259">
    <property type="entry name" value="MFS_trans_sf"/>
</dbReference>
<dbReference type="InterPro" id="IPR052983">
    <property type="entry name" value="MFS_Riboflavin_Transporter"/>
</dbReference>
<gene>
    <name evidence="8" type="ORF">CSUI_010193</name>
</gene>
<dbReference type="OrthoDB" id="410267at2759"/>
<evidence type="ECO:0000256" key="4">
    <source>
        <dbReference type="ARBA" id="ARBA00022989"/>
    </source>
</evidence>